<gene>
    <name evidence="1" type="ORF">FPOA_03349</name>
</gene>
<proteinExistence type="predicted"/>
<protein>
    <submittedName>
        <fullName evidence="1">Uncharacterized protein</fullName>
    </submittedName>
</protein>
<dbReference type="Proteomes" id="UP000091967">
    <property type="component" value="Unassembled WGS sequence"/>
</dbReference>
<keyword evidence="2" id="KW-1185">Reference proteome</keyword>
<dbReference type="AlphaFoldDB" id="A0A1B8B9L8"/>
<sequence>MTTTWCLQPVSRDLIGNWRFYGLVTKDYESEKKVLRSCLPINARASCQGAAQPRSRTDRQSTMYPPMCSRWRWMWQIDDTKSYLEYLNTIEETLERAVTVPPPSTSIQRVFEGM</sequence>
<evidence type="ECO:0000313" key="1">
    <source>
        <dbReference type="EMBL" id="OBS29412.1"/>
    </source>
</evidence>
<reference evidence="1 2" key="1">
    <citation type="submission" date="2016-06" db="EMBL/GenBank/DDBJ databases">
        <title>Living apart together: crosstalk between the core and supernumerary genomes in a fungal plant pathogen.</title>
        <authorList>
            <person name="Vanheule A."/>
            <person name="Audenaert K."/>
            <person name="Warris S."/>
            <person name="Van De Geest H."/>
            <person name="Schijlen E."/>
            <person name="Hofte M."/>
            <person name="De Saeger S."/>
            <person name="Haesaert G."/>
            <person name="Waalwijk C."/>
            <person name="Van Der Lee T."/>
        </authorList>
    </citation>
    <scope>NUCLEOTIDE SEQUENCE [LARGE SCALE GENOMIC DNA]</scope>
    <source>
        <strain evidence="1 2">2516</strain>
    </source>
</reference>
<accession>A0A1B8B9L8</accession>
<dbReference type="EMBL" id="LYXU01000001">
    <property type="protein sequence ID" value="OBS29412.1"/>
    <property type="molecule type" value="Genomic_DNA"/>
</dbReference>
<organism evidence="1 2">
    <name type="scientific">Fusarium poae</name>
    <dbReference type="NCBI Taxonomy" id="36050"/>
    <lineage>
        <taxon>Eukaryota</taxon>
        <taxon>Fungi</taxon>
        <taxon>Dikarya</taxon>
        <taxon>Ascomycota</taxon>
        <taxon>Pezizomycotina</taxon>
        <taxon>Sordariomycetes</taxon>
        <taxon>Hypocreomycetidae</taxon>
        <taxon>Hypocreales</taxon>
        <taxon>Nectriaceae</taxon>
        <taxon>Fusarium</taxon>
    </lineage>
</organism>
<comment type="caution">
    <text evidence="1">The sequence shown here is derived from an EMBL/GenBank/DDBJ whole genome shotgun (WGS) entry which is preliminary data.</text>
</comment>
<name>A0A1B8B9L8_FUSPO</name>
<evidence type="ECO:0000313" key="2">
    <source>
        <dbReference type="Proteomes" id="UP000091967"/>
    </source>
</evidence>